<dbReference type="Proteomes" id="UP000594205">
    <property type="component" value="Chromosome"/>
</dbReference>
<dbReference type="KEGG" id="sfeu:IM697_28135"/>
<dbReference type="PROSITE" id="PS50943">
    <property type="entry name" value="HTH_CROC1"/>
    <property type="match status" value="1"/>
</dbReference>
<evidence type="ECO:0000313" key="3">
    <source>
        <dbReference type="Proteomes" id="UP000594205"/>
    </source>
</evidence>
<dbReference type="InterPro" id="IPR001387">
    <property type="entry name" value="Cro/C1-type_HTH"/>
</dbReference>
<dbReference type="CDD" id="cd00093">
    <property type="entry name" value="HTH_XRE"/>
    <property type="match status" value="1"/>
</dbReference>
<sequence>MLGQAAAGAAKVPPETARADLGRRLMRRRAELGLTRRDVAVRAGMAPGYLRYLEESPAAAPSISALVRLAGALRTSVTVLTGGDVDLPPGRGRAARNAEFVELGVEECWRRLSTHGVGRLAVTRAEGPVVLPVNYSVVDGSIVFRTAPGSVPSQVLGTRVGFEVDHIDEAFSRGWSVLVRGRARGVTDPEARRRLEERAYSKPWAGDGRDMWVCVDPVEITGREIRERSPAHR</sequence>
<dbReference type="GO" id="GO:0003677">
    <property type="term" value="F:DNA binding"/>
    <property type="evidence" value="ECO:0007669"/>
    <property type="project" value="InterPro"/>
</dbReference>
<keyword evidence="3" id="KW-1185">Reference proteome</keyword>
<name>A0A7M2SCG7_9ACTN</name>
<accession>A0A7M2SCG7</accession>
<organism evidence="2 3">
    <name type="scientific">Streptomyces ferrugineus</name>
    <dbReference type="NCBI Taxonomy" id="1413221"/>
    <lineage>
        <taxon>Bacteria</taxon>
        <taxon>Bacillati</taxon>
        <taxon>Actinomycetota</taxon>
        <taxon>Actinomycetes</taxon>
        <taxon>Kitasatosporales</taxon>
        <taxon>Streptomycetaceae</taxon>
        <taxon>Streptomyces</taxon>
    </lineage>
</organism>
<dbReference type="InterPro" id="IPR010982">
    <property type="entry name" value="Lambda_DNA-bd_dom_sf"/>
</dbReference>
<dbReference type="InterPro" id="IPR012349">
    <property type="entry name" value="Split_barrel_FMN-bd"/>
</dbReference>
<dbReference type="Gene3D" id="1.10.260.40">
    <property type="entry name" value="lambda repressor-like DNA-binding domains"/>
    <property type="match status" value="1"/>
</dbReference>
<dbReference type="AlphaFoldDB" id="A0A7M2SCG7"/>
<dbReference type="SMART" id="SM00530">
    <property type="entry name" value="HTH_XRE"/>
    <property type="match status" value="1"/>
</dbReference>
<gene>
    <name evidence="2" type="ORF">IM697_28135</name>
</gene>
<feature type="domain" description="HTH cro/C1-type" evidence="1">
    <location>
        <begin position="25"/>
        <end position="80"/>
    </location>
</feature>
<dbReference type="Pfam" id="PF01381">
    <property type="entry name" value="HTH_3"/>
    <property type="match status" value="1"/>
</dbReference>
<evidence type="ECO:0000313" key="2">
    <source>
        <dbReference type="EMBL" id="QOV34027.1"/>
    </source>
</evidence>
<protein>
    <submittedName>
        <fullName evidence="2">Pyridoxamine 5'-phosphate oxidase family protein</fullName>
    </submittedName>
</protein>
<dbReference type="EMBL" id="CP063373">
    <property type="protein sequence ID" value="QOV34027.1"/>
    <property type="molecule type" value="Genomic_DNA"/>
</dbReference>
<dbReference type="Pfam" id="PF12900">
    <property type="entry name" value="Pyridox_ox_2"/>
    <property type="match status" value="1"/>
</dbReference>
<reference evidence="2 3" key="1">
    <citation type="submission" date="2020-10" db="EMBL/GenBank/DDBJ databases">
        <title>Streptomyces ferrugineus complate genome analysis.</title>
        <authorList>
            <person name="Anwar N."/>
        </authorList>
    </citation>
    <scope>NUCLEOTIDE SEQUENCE [LARGE SCALE GENOMIC DNA]</scope>
    <source>
        <strain evidence="2 3">CCTCC AA2014009</strain>
    </source>
</reference>
<dbReference type="SUPFAM" id="SSF50475">
    <property type="entry name" value="FMN-binding split barrel"/>
    <property type="match status" value="1"/>
</dbReference>
<proteinExistence type="predicted"/>
<dbReference type="InterPro" id="IPR024747">
    <property type="entry name" value="Pyridox_Oxase-rel"/>
</dbReference>
<dbReference type="SUPFAM" id="SSF47413">
    <property type="entry name" value="lambda repressor-like DNA-binding domains"/>
    <property type="match status" value="1"/>
</dbReference>
<dbReference type="Gene3D" id="2.30.110.10">
    <property type="entry name" value="Electron Transport, Fmn-binding Protein, Chain A"/>
    <property type="match status" value="1"/>
</dbReference>
<evidence type="ECO:0000259" key="1">
    <source>
        <dbReference type="PROSITE" id="PS50943"/>
    </source>
</evidence>